<dbReference type="SUPFAM" id="SSF53448">
    <property type="entry name" value="Nucleotide-diphospho-sugar transferases"/>
    <property type="match status" value="1"/>
</dbReference>
<sequence>MITREQIWRAFQTVAVPVLLGLIARQIWPTQVEETPKSLYLPLLADIDFVPRKLPVTYRTDASDFDAYERISVLQDVVSLGSPNVTAVILNWSRFPNVMLITSLLCGPWLQGTIAEVFIWNNNPRRLTYEDMKNTGCPKSKLRIHNAPANSLFQGRFLACAQANTPYCFIQDDDYLIRPEIIQSLQARISEPDASRAIHLLPPHEHLSTTLRETHVPRSPDRKVSDIHTSFAWLGHGTILRRSEAQGFLNLLRHLDAPADDVHMADNFFTILSNRVPEVWFDQGFELGGGQPFTVGSEGDERNKKYIVGVIPTSRHVTQAHASPRSSGQRATWNHWRGADGPRPPQPWTRAACRGSACVLETNIRTLPKEISHTAANVSGMLTLEVENAQALGDAGKQNYLEHAPSNAVDAKTSTTFRSLTDATKGDAVTLDVLTDISEAREWTAVELVLLVDSATESFLTACSFGWSSDNVTWHAVSHRPICYDTTHEAAIDGVQVPLRECSVQVLLGSNELHLRATGRYFRVQLGEDRQHKWLISEVWLRGF</sequence>
<name>A0A4Q9Q524_9APHY</name>
<evidence type="ECO:0000313" key="2">
    <source>
        <dbReference type="EMBL" id="TBU62180.1"/>
    </source>
</evidence>
<gene>
    <name evidence="2" type="ORF">BD310DRAFT_811571</name>
</gene>
<feature type="compositionally biased region" description="Polar residues" evidence="1">
    <location>
        <begin position="317"/>
        <end position="332"/>
    </location>
</feature>
<protein>
    <submittedName>
        <fullName evidence="2">Uncharacterized protein</fullName>
    </submittedName>
</protein>
<accession>A0A4Q9Q524</accession>
<reference evidence="2 3" key="1">
    <citation type="submission" date="2019-01" db="EMBL/GenBank/DDBJ databases">
        <title>Draft genome sequences of three monokaryotic isolates of the white-rot basidiomycete fungus Dichomitus squalens.</title>
        <authorList>
            <consortium name="DOE Joint Genome Institute"/>
            <person name="Lopez S.C."/>
            <person name="Andreopoulos B."/>
            <person name="Pangilinan J."/>
            <person name="Lipzen A."/>
            <person name="Riley R."/>
            <person name="Ahrendt S."/>
            <person name="Ng V."/>
            <person name="Barry K."/>
            <person name="Daum C."/>
            <person name="Grigoriev I.V."/>
            <person name="Hilden K.S."/>
            <person name="Makela M.R."/>
            <person name="de Vries R.P."/>
        </authorList>
    </citation>
    <scope>NUCLEOTIDE SEQUENCE [LARGE SCALE GENOMIC DNA]</scope>
    <source>
        <strain evidence="2 3">CBS 464.89</strain>
    </source>
</reference>
<organism evidence="2 3">
    <name type="scientific">Dichomitus squalens</name>
    <dbReference type="NCBI Taxonomy" id="114155"/>
    <lineage>
        <taxon>Eukaryota</taxon>
        <taxon>Fungi</taxon>
        <taxon>Dikarya</taxon>
        <taxon>Basidiomycota</taxon>
        <taxon>Agaricomycotina</taxon>
        <taxon>Agaricomycetes</taxon>
        <taxon>Polyporales</taxon>
        <taxon>Polyporaceae</taxon>
        <taxon>Dichomitus</taxon>
    </lineage>
</organism>
<evidence type="ECO:0000313" key="3">
    <source>
        <dbReference type="Proteomes" id="UP000292082"/>
    </source>
</evidence>
<evidence type="ECO:0000256" key="1">
    <source>
        <dbReference type="SAM" id="MobiDB-lite"/>
    </source>
</evidence>
<dbReference type="Gene3D" id="3.90.550.10">
    <property type="entry name" value="Spore Coat Polysaccharide Biosynthesis Protein SpsA, Chain A"/>
    <property type="match status" value="1"/>
</dbReference>
<keyword evidence="3" id="KW-1185">Reference proteome</keyword>
<dbReference type="EMBL" id="ML145095">
    <property type="protein sequence ID" value="TBU62180.1"/>
    <property type="molecule type" value="Genomic_DNA"/>
</dbReference>
<dbReference type="Proteomes" id="UP000292082">
    <property type="component" value="Unassembled WGS sequence"/>
</dbReference>
<dbReference type="InterPro" id="IPR029044">
    <property type="entry name" value="Nucleotide-diphossugar_trans"/>
</dbReference>
<dbReference type="AlphaFoldDB" id="A0A4Q9Q524"/>
<proteinExistence type="predicted"/>
<feature type="region of interest" description="Disordered" evidence="1">
    <location>
        <begin position="317"/>
        <end position="347"/>
    </location>
</feature>